<keyword evidence="5" id="KW-0479">Metal-binding</keyword>
<dbReference type="CDD" id="cd03747">
    <property type="entry name" value="Ntn_PGA_like"/>
    <property type="match status" value="1"/>
</dbReference>
<dbReference type="EMBL" id="JAGSOT010000036">
    <property type="protein sequence ID" value="MBR7796865.1"/>
    <property type="molecule type" value="Genomic_DNA"/>
</dbReference>
<feature type="active site" description="Nucleophile" evidence="4">
    <location>
        <position position="250"/>
    </location>
</feature>
<keyword evidence="6" id="KW-0472">Membrane</keyword>
<dbReference type="InterPro" id="IPR043146">
    <property type="entry name" value="Penicillin_amidase_N_B-knob"/>
</dbReference>
<sequence length="787" mass="89653">MKRKKRNKKKIVLFSFSVLLIVSIFLFLFVNAYINRSLALVEGKIELPMLKKDVLVRTDDNGVPHIQAANEHDLYMAQGYVQAQHRLFQMEMSRRQASGTLSEVAGESAIDHDKYFRTLGLRRAATKSYDVYSTEAKQVLDAFAAGVNAYLTEAIETNSLPIEFTLMGFKPEKWTPIDSLTIGKYMAFDLGGHWERQAFNYYLLQNYNKEEAYELFPSYPSGKPVIMNEQPVSVIDSFENAIIPHAFNGSNNWVVSGEKTESGLPLLADDPHLGLATPSIWLQMHLETESQNVSGVIFAGVPGIILGHNDQIAWGVTNTGPDVQQLYLEKRNPEDTTEFLYEEEWEQAKIIDEPIKVKDGETIDYQVIETRHGPVVSEFAKDSGKDNVLSLKWTALEPTTELEAILEINRANDWKSFEQGLEKFLVPAQNFVFASTDGTIAYKANGNIPIYQNGNDALLPLPGWKESYEWKGYIPFDELPIMINPKKGYIATANNKITTDDYPYHISNVWAQPYRYERIAEVLDASHSLTVEDMKGLQMDDMNLQAKEFLPLFLEALNQLELTTQEEKALEILRNWDYQDDSTAAQPLLFHYWMDKIEAIIYQDIPEEMMDLFGSRGQTTDQLLRKALHGESTFWIDEQGGMERLLQESLRKTLKKLNEDYGSDMKNWQWGDYHQVQFVHPLSGIHPVLEFFFNNQDPVPVDGSAVTPMAASYEENGLVDHGASWRFVIDMASPKSGYHIVGPGQSGHFKSNWYHDQVDDWVTGNYHKTQLDDVKGKTLILQSVKND</sequence>
<keyword evidence="2" id="KW-0378">Hydrolase</keyword>
<reference evidence="7" key="1">
    <citation type="submission" date="2021-04" db="EMBL/GenBank/DDBJ databases">
        <title>Isolation and polyphasic classification of algal microorganism.</title>
        <authorList>
            <person name="Wang S."/>
        </authorList>
    </citation>
    <scope>NUCLEOTIDE SEQUENCE</scope>
    <source>
        <strain evidence="7">720a</strain>
    </source>
</reference>
<dbReference type="InterPro" id="IPR023343">
    <property type="entry name" value="Penicillin_amidase_dom1"/>
</dbReference>
<accession>A0A941DUA5</accession>
<evidence type="ECO:0000256" key="1">
    <source>
        <dbReference type="ARBA" id="ARBA00006586"/>
    </source>
</evidence>
<dbReference type="GO" id="GO:0016811">
    <property type="term" value="F:hydrolase activity, acting on carbon-nitrogen (but not peptide) bonds, in linear amides"/>
    <property type="evidence" value="ECO:0007669"/>
    <property type="project" value="InterPro"/>
</dbReference>
<dbReference type="InterPro" id="IPR029055">
    <property type="entry name" value="Ntn_hydrolases_N"/>
</dbReference>
<evidence type="ECO:0000313" key="8">
    <source>
        <dbReference type="Proteomes" id="UP000675284"/>
    </source>
</evidence>
<evidence type="ECO:0000256" key="4">
    <source>
        <dbReference type="PIRSR" id="PIRSR001227-1"/>
    </source>
</evidence>
<dbReference type="SUPFAM" id="SSF56235">
    <property type="entry name" value="N-terminal nucleophile aminohydrolases (Ntn hydrolases)"/>
    <property type="match status" value="1"/>
</dbReference>
<comment type="caution">
    <text evidence="7">The sequence shown here is derived from an EMBL/GenBank/DDBJ whole genome shotgun (WGS) entry which is preliminary data.</text>
</comment>
<evidence type="ECO:0000256" key="3">
    <source>
        <dbReference type="ARBA" id="ARBA00023145"/>
    </source>
</evidence>
<dbReference type="AlphaFoldDB" id="A0A941DUA5"/>
<feature type="binding site" evidence="5">
    <location>
        <position position="322"/>
    </location>
    <ligand>
        <name>Ca(2+)</name>
        <dbReference type="ChEBI" id="CHEBI:29108"/>
    </ligand>
</feature>
<keyword evidence="6" id="KW-0812">Transmembrane</keyword>
<comment type="similarity">
    <text evidence="1">Belongs to the peptidase S45 family.</text>
</comment>
<dbReference type="InterPro" id="IPR002692">
    <property type="entry name" value="S45"/>
</dbReference>
<proteinExistence type="inferred from homology"/>
<feature type="transmembrane region" description="Helical" evidence="6">
    <location>
        <begin position="12"/>
        <end position="34"/>
    </location>
</feature>
<dbReference type="GO" id="GO:0046872">
    <property type="term" value="F:metal ion binding"/>
    <property type="evidence" value="ECO:0007669"/>
    <property type="project" value="UniProtKB-KW"/>
</dbReference>
<dbReference type="Pfam" id="PF01804">
    <property type="entry name" value="Penicil_amidase"/>
    <property type="match status" value="1"/>
</dbReference>
<dbReference type="GO" id="GO:0017000">
    <property type="term" value="P:antibiotic biosynthetic process"/>
    <property type="evidence" value="ECO:0007669"/>
    <property type="project" value="InterPro"/>
</dbReference>
<dbReference type="PIRSF" id="PIRSF001227">
    <property type="entry name" value="Pen_acylase"/>
    <property type="match status" value="1"/>
</dbReference>
<dbReference type="Gene3D" id="3.60.20.10">
    <property type="entry name" value="Glutamine Phosphoribosylpyrophosphate, subunit 1, domain 1"/>
    <property type="match status" value="1"/>
</dbReference>
<dbReference type="InterPro" id="IPR043147">
    <property type="entry name" value="Penicillin_amidase_A-knob"/>
</dbReference>
<dbReference type="PANTHER" id="PTHR34218:SF4">
    <property type="entry name" value="ACYL-HOMOSERINE LACTONE ACYLASE QUIP"/>
    <property type="match status" value="1"/>
</dbReference>
<dbReference type="Gene3D" id="1.10.1400.10">
    <property type="match status" value="1"/>
</dbReference>
<keyword evidence="5" id="KW-0106">Calcium</keyword>
<evidence type="ECO:0000256" key="6">
    <source>
        <dbReference type="SAM" id="Phobius"/>
    </source>
</evidence>
<evidence type="ECO:0000313" key="7">
    <source>
        <dbReference type="EMBL" id="MBR7796865.1"/>
    </source>
</evidence>
<dbReference type="Proteomes" id="UP000675284">
    <property type="component" value="Unassembled WGS sequence"/>
</dbReference>
<name>A0A941DUA5_9BACI</name>
<keyword evidence="8" id="KW-1185">Reference proteome</keyword>
<evidence type="ECO:0000256" key="2">
    <source>
        <dbReference type="ARBA" id="ARBA00022801"/>
    </source>
</evidence>
<dbReference type="RefSeq" id="WP_166530526.1">
    <property type="nucleotide sequence ID" value="NZ_JAGSOT010000036.1"/>
</dbReference>
<evidence type="ECO:0000256" key="5">
    <source>
        <dbReference type="PIRSR" id="PIRSR001227-2"/>
    </source>
</evidence>
<organism evidence="7 8">
    <name type="scientific">Virgibacillus salarius</name>
    <dbReference type="NCBI Taxonomy" id="447199"/>
    <lineage>
        <taxon>Bacteria</taxon>
        <taxon>Bacillati</taxon>
        <taxon>Bacillota</taxon>
        <taxon>Bacilli</taxon>
        <taxon>Bacillales</taxon>
        <taxon>Bacillaceae</taxon>
        <taxon>Virgibacillus</taxon>
    </lineage>
</organism>
<keyword evidence="6" id="KW-1133">Transmembrane helix</keyword>
<gene>
    <name evidence="7" type="ORF">KCX74_12515</name>
</gene>
<keyword evidence="3" id="KW-0865">Zymogen</keyword>
<comment type="cofactor">
    <cofactor evidence="5">
        <name>Ca(2+)</name>
        <dbReference type="ChEBI" id="CHEBI:29108"/>
    </cofactor>
    <text evidence="5">Binds 1 Ca(2+) ion per dimer.</text>
</comment>
<dbReference type="Gene3D" id="1.10.439.10">
    <property type="entry name" value="Penicillin Amidohydrolase, domain 1"/>
    <property type="match status" value="1"/>
</dbReference>
<dbReference type="Gene3D" id="2.30.120.10">
    <property type="match status" value="1"/>
</dbReference>
<protein>
    <submittedName>
        <fullName evidence="7">Penicillin acylase family protein</fullName>
    </submittedName>
</protein>
<dbReference type="InterPro" id="IPR014395">
    <property type="entry name" value="Pen/GL7ACA/AHL_acylase"/>
</dbReference>
<dbReference type="PANTHER" id="PTHR34218">
    <property type="entry name" value="PEPTIDASE S45 PENICILLIN AMIDASE"/>
    <property type="match status" value="1"/>
</dbReference>